<evidence type="ECO:0000256" key="3">
    <source>
        <dbReference type="ARBA" id="ARBA00005411"/>
    </source>
</evidence>
<dbReference type="Pfam" id="PF02898">
    <property type="entry name" value="NO_synthase"/>
    <property type="match status" value="1"/>
</dbReference>
<dbReference type="CDD" id="cd00575">
    <property type="entry name" value="NOS_oxygenase"/>
    <property type="match status" value="1"/>
</dbReference>
<evidence type="ECO:0000256" key="7">
    <source>
        <dbReference type="ARBA" id="ARBA00022723"/>
    </source>
</evidence>
<comment type="catalytic activity">
    <reaction evidence="10">
        <text>3 reduced [flavodoxin] + 2 L-arginine + 4 O2 = 3 oxidized [flavodoxin] + 2 L-citrulline + 2 nitric oxide + 4 H2O + 5 H(+)</text>
        <dbReference type="Rhea" id="RHEA:52324"/>
        <dbReference type="Rhea" id="RHEA-COMP:10622"/>
        <dbReference type="Rhea" id="RHEA-COMP:10623"/>
        <dbReference type="ChEBI" id="CHEBI:15377"/>
        <dbReference type="ChEBI" id="CHEBI:15378"/>
        <dbReference type="ChEBI" id="CHEBI:15379"/>
        <dbReference type="ChEBI" id="CHEBI:16480"/>
        <dbReference type="ChEBI" id="CHEBI:32682"/>
        <dbReference type="ChEBI" id="CHEBI:57618"/>
        <dbReference type="ChEBI" id="CHEBI:57743"/>
        <dbReference type="ChEBI" id="CHEBI:58210"/>
        <dbReference type="EC" id="1.14.14.47"/>
    </reaction>
</comment>
<dbReference type="InterPro" id="IPR017142">
    <property type="entry name" value="Nitric_oxide_synthase_Oase-su"/>
</dbReference>
<gene>
    <name evidence="14" type="ORF">CD29_04030</name>
</gene>
<sequence>MDNTLLWKEAKEFLELSYKELHKSEQHLQSRLAEVKEMIEQQGYYIHTTEELDYGAKLAWRNSNRCIGRLFWNSLTTFDERHLNTEEDIFNALLRHIEYATNEGRIRPTISVFHQNTPTKKVRLWNHQLIRYAGYRMEDGIIGDPHSLEFTEACIALGWEPKYGQFDLLPIVIQLDENPPKLFDIPQHLVMEVPLRHSQYEWFEDLELKWYAVPIITEMSLEIGGLTYSAAPFNGWYMGTEIGARNLADDSRYNMLPKVASLMGADTKSNISLWKDRALVELNAAVLYSFKEDGVSIVDHHTAAHQFKLFEEKEAEANRQVTGNWVWLIPPVSPATTHIYHKPYNNEVKKPNYFYQKKPY</sequence>
<dbReference type="GO" id="GO:0004517">
    <property type="term" value="F:nitric-oxide synthase activity"/>
    <property type="evidence" value="ECO:0007669"/>
    <property type="project" value="InterPro"/>
</dbReference>
<dbReference type="RefSeq" id="WP_036183077.1">
    <property type="nucleotide sequence ID" value="NZ_AVDA01000004.1"/>
</dbReference>
<name>A0A0A3I4H5_9BACL</name>
<keyword evidence="9 11" id="KW-0408">Iron</keyword>
<dbReference type="InterPro" id="IPR044944">
    <property type="entry name" value="NOS_dom_3"/>
</dbReference>
<dbReference type="AlphaFoldDB" id="A0A0A3I4H5"/>
<dbReference type="Gene3D" id="3.90.440.10">
    <property type="entry name" value="Nitric Oxide Synthase,Heme Domain,Chain A domain 2"/>
    <property type="match status" value="1"/>
</dbReference>
<dbReference type="PANTHER" id="PTHR43410:SF1">
    <property type="entry name" value="NITRIC OXIDE SYNTHASE"/>
    <property type="match status" value="1"/>
</dbReference>
<accession>A0A0A3I4H5</accession>
<dbReference type="EMBL" id="JPVN01000004">
    <property type="protein sequence ID" value="KGR79706.1"/>
    <property type="molecule type" value="Genomic_DNA"/>
</dbReference>
<organism evidence="14 15">
    <name type="scientific">Ureibacillus manganicus DSM 26584</name>
    <dbReference type="NCBI Taxonomy" id="1384049"/>
    <lineage>
        <taxon>Bacteria</taxon>
        <taxon>Bacillati</taxon>
        <taxon>Bacillota</taxon>
        <taxon>Bacilli</taxon>
        <taxon>Bacillales</taxon>
        <taxon>Caryophanaceae</taxon>
        <taxon>Ureibacillus</taxon>
    </lineage>
</organism>
<dbReference type="eggNOG" id="COG4362">
    <property type="taxonomic scope" value="Bacteria"/>
</dbReference>
<comment type="miscellaneous">
    <text evidence="11">This protein is similar to the oxygenase domain of eukaryotic nitric oxide synthases but lacks the reductase domain which, in eukaryotes, is responsible for transfer of electrons to the ferric heme during nitric oxide synthesis.</text>
</comment>
<dbReference type="Gene3D" id="3.90.1230.10">
    <property type="entry name" value="Nitric Oxide Synthase, Chain A, domain 3"/>
    <property type="match status" value="1"/>
</dbReference>
<dbReference type="InterPro" id="IPR036119">
    <property type="entry name" value="NOS_N_sf"/>
</dbReference>
<keyword evidence="6 11" id="KW-0349">Heme</keyword>
<proteinExistence type="inferred from homology"/>
<protein>
    <recommendedName>
        <fullName evidence="5 11">Nitric oxide synthase oxygenase</fullName>
        <ecNumber evidence="4 11">1.14.14.47</ecNumber>
    </recommendedName>
</protein>
<evidence type="ECO:0000256" key="9">
    <source>
        <dbReference type="ARBA" id="ARBA00023004"/>
    </source>
</evidence>
<dbReference type="GO" id="GO:0046872">
    <property type="term" value="F:metal ion binding"/>
    <property type="evidence" value="ECO:0007669"/>
    <property type="project" value="UniProtKB-KW"/>
</dbReference>
<evidence type="ECO:0000256" key="11">
    <source>
        <dbReference type="PIRNR" id="PIRNR037219"/>
    </source>
</evidence>
<comment type="similarity">
    <text evidence="3 11">Belongs to the NOS family. Bacterial NOS oxygenase subfamily.</text>
</comment>
<dbReference type="Proteomes" id="UP000030416">
    <property type="component" value="Unassembled WGS sequence"/>
</dbReference>
<comment type="cofactor">
    <cofactor evidence="1 11 12">
        <name>heme</name>
        <dbReference type="ChEBI" id="CHEBI:30413"/>
    </cofactor>
</comment>
<dbReference type="InterPro" id="IPR050607">
    <property type="entry name" value="NOS"/>
</dbReference>
<evidence type="ECO:0000256" key="4">
    <source>
        <dbReference type="ARBA" id="ARBA00012735"/>
    </source>
</evidence>
<evidence type="ECO:0000256" key="6">
    <source>
        <dbReference type="ARBA" id="ARBA00022617"/>
    </source>
</evidence>
<comment type="caution">
    <text evidence="14">The sequence shown here is derived from an EMBL/GenBank/DDBJ whole genome shotgun (WGS) entry which is preliminary data.</text>
</comment>
<dbReference type="STRING" id="1384049.CD29_04030"/>
<dbReference type="EC" id="1.14.14.47" evidence="4 11"/>
<dbReference type="InterPro" id="IPR004030">
    <property type="entry name" value="NOS_N"/>
</dbReference>
<feature type="binding site" description="axial binding residue" evidence="12">
    <location>
        <position position="66"/>
    </location>
    <ligand>
        <name>heme</name>
        <dbReference type="ChEBI" id="CHEBI:30413"/>
    </ligand>
    <ligandPart>
        <name>Fe</name>
        <dbReference type="ChEBI" id="CHEBI:18248"/>
    </ligandPart>
</feature>
<keyword evidence="15" id="KW-1185">Reference proteome</keyword>
<dbReference type="PROSITE" id="PS60001">
    <property type="entry name" value="NOS"/>
    <property type="match status" value="1"/>
</dbReference>
<evidence type="ECO:0000313" key="14">
    <source>
        <dbReference type="EMBL" id="KGR79706.1"/>
    </source>
</evidence>
<dbReference type="OrthoDB" id="3398374at2"/>
<dbReference type="PIRSF" id="PIRSF037219">
    <property type="entry name" value="NOS_oxygenase"/>
    <property type="match status" value="1"/>
</dbReference>
<dbReference type="InterPro" id="IPR044943">
    <property type="entry name" value="NOS_dom_1"/>
</dbReference>
<evidence type="ECO:0000256" key="12">
    <source>
        <dbReference type="PIRSR" id="PIRSR037219-1"/>
    </source>
</evidence>
<evidence type="ECO:0000259" key="13">
    <source>
        <dbReference type="PROSITE" id="PS60001"/>
    </source>
</evidence>
<keyword evidence="8 11" id="KW-0560">Oxidoreductase</keyword>
<comment type="function">
    <text evidence="2 11">Catalyzes the production of nitric oxide.</text>
</comment>
<evidence type="ECO:0000256" key="10">
    <source>
        <dbReference type="ARBA" id="ARBA00048713"/>
    </source>
</evidence>
<dbReference type="PANTHER" id="PTHR43410">
    <property type="entry name" value="NITRIC OXIDE SYNTHASE OXYGENASE"/>
    <property type="match status" value="1"/>
</dbReference>
<keyword evidence="7 11" id="KW-0479">Metal-binding</keyword>
<evidence type="ECO:0000313" key="15">
    <source>
        <dbReference type="Proteomes" id="UP000030416"/>
    </source>
</evidence>
<evidence type="ECO:0000256" key="1">
    <source>
        <dbReference type="ARBA" id="ARBA00001971"/>
    </source>
</evidence>
<reference evidence="14 15" key="1">
    <citation type="submission" date="2014-02" db="EMBL/GenBank/DDBJ databases">
        <title>Draft genome sequence of Lysinibacillus manganicus DSM 26584T.</title>
        <authorList>
            <person name="Zhang F."/>
            <person name="Wang G."/>
            <person name="Zhang L."/>
        </authorList>
    </citation>
    <scope>NUCLEOTIDE SEQUENCE [LARGE SCALE GENOMIC DNA]</scope>
    <source>
        <strain evidence="14 15">DSM 26584</strain>
    </source>
</reference>
<evidence type="ECO:0000256" key="5">
    <source>
        <dbReference type="ARBA" id="ARBA00018859"/>
    </source>
</evidence>
<dbReference type="SUPFAM" id="SSF56512">
    <property type="entry name" value="Nitric oxide (NO) synthase oxygenase domain"/>
    <property type="match status" value="1"/>
</dbReference>
<evidence type="ECO:0000256" key="2">
    <source>
        <dbReference type="ARBA" id="ARBA00002642"/>
    </source>
</evidence>
<dbReference type="GO" id="GO:0020037">
    <property type="term" value="F:heme binding"/>
    <property type="evidence" value="ECO:0007669"/>
    <property type="project" value="InterPro"/>
</dbReference>
<feature type="domain" description="Nitric oxide synthase (NOS)" evidence="13">
    <location>
        <begin position="65"/>
        <end position="72"/>
    </location>
</feature>
<dbReference type="InterPro" id="IPR044940">
    <property type="entry name" value="NOS_dom_2"/>
</dbReference>
<dbReference type="GO" id="GO:0006809">
    <property type="term" value="P:nitric oxide biosynthetic process"/>
    <property type="evidence" value="ECO:0007669"/>
    <property type="project" value="InterPro"/>
</dbReference>
<dbReference type="Gene3D" id="3.90.340.10">
    <property type="entry name" value="Nitric Oxide Synthase, Chain A, domain 1"/>
    <property type="match status" value="1"/>
</dbReference>
<evidence type="ECO:0000256" key="8">
    <source>
        <dbReference type="ARBA" id="ARBA00023002"/>
    </source>
</evidence>
<comment type="subunit">
    <text evidence="11">Homodimer.</text>
</comment>